<dbReference type="AlphaFoldDB" id="A0A316ZDP9"/>
<evidence type="ECO:0000256" key="3">
    <source>
        <dbReference type="ARBA" id="ARBA00022692"/>
    </source>
</evidence>
<evidence type="ECO:0000256" key="2">
    <source>
        <dbReference type="ARBA" id="ARBA00010962"/>
    </source>
</evidence>
<feature type="transmembrane region" description="Helical" evidence="10">
    <location>
        <begin position="65"/>
        <end position="87"/>
    </location>
</feature>
<evidence type="ECO:0000256" key="10">
    <source>
        <dbReference type="SAM" id="Phobius"/>
    </source>
</evidence>
<evidence type="ECO:0000313" key="12">
    <source>
        <dbReference type="EMBL" id="PWN99840.1"/>
    </source>
</evidence>
<protein>
    <submittedName>
        <fullName evidence="12">Concanavalin A-like lectin/glucanase</fullName>
    </submittedName>
</protein>
<evidence type="ECO:0000256" key="7">
    <source>
        <dbReference type="ARBA" id="ARBA00023180"/>
    </source>
</evidence>
<dbReference type="Pfam" id="PF03935">
    <property type="entry name" value="SKN1_KRE6_Sbg1"/>
    <property type="match status" value="1"/>
</dbReference>
<feature type="region of interest" description="Disordered" evidence="9">
    <location>
        <begin position="1"/>
        <end position="53"/>
    </location>
</feature>
<dbReference type="EMBL" id="KZ819287">
    <property type="protein sequence ID" value="PWN99840.1"/>
    <property type="molecule type" value="Genomic_DNA"/>
</dbReference>
<dbReference type="GeneID" id="37267099"/>
<gene>
    <name evidence="12" type="ORF">FA09DRAFT_221520</name>
</gene>
<dbReference type="FunFam" id="2.60.120.200:FF:000259">
    <property type="entry name" value="Chromosome 9, whole genome shotgun sequence"/>
    <property type="match status" value="1"/>
</dbReference>
<dbReference type="OrthoDB" id="412647at2759"/>
<keyword evidence="5 10" id="KW-1133">Transmembrane helix</keyword>
<evidence type="ECO:0000256" key="8">
    <source>
        <dbReference type="ARBA" id="ARBA00023316"/>
    </source>
</evidence>
<feature type="compositionally biased region" description="Polar residues" evidence="9">
    <location>
        <begin position="14"/>
        <end position="28"/>
    </location>
</feature>
<feature type="compositionally biased region" description="Basic and acidic residues" evidence="9">
    <location>
        <begin position="38"/>
        <end position="53"/>
    </location>
</feature>
<dbReference type="InterPro" id="IPR000757">
    <property type="entry name" value="Beta-glucanase-like"/>
</dbReference>
<dbReference type="PANTHER" id="PTHR31361">
    <property type="entry name" value="BETA-GLUCAN SYNTHESIS-ASSOCIATED PROTEIN KRE6-RELATED"/>
    <property type="match status" value="1"/>
</dbReference>
<evidence type="ECO:0000256" key="6">
    <source>
        <dbReference type="ARBA" id="ARBA00023136"/>
    </source>
</evidence>
<dbReference type="GO" id="GO:0005886">
    <property type="term" value="C:plasma membrane"/>
    <property type="evidence" value="ECO:0007669"/>
    <property type="project" value="TreeGrafter"/>
</dbReference>
<comment type="similarity">
    <text evidence="2">Belongs to the SKN1/KRE6 family.</text>
</comment>
<dbReference type="GO" id="GO:0005789">
    <property type="term" value="C:endoplasmic reticulum membrane"/>
    <property type="evidence" value="ECO:0007669"/>
    <property type="project" value="TreeGrafter"/>
</dbReference>
<evidence type="ECO:0000256" key="9">
    <source>
        <dbReference type="SAM" id="MobiDB-lite"/>
    </source>
</evidence>
<dbReference type="InterPro" id="IPR013320">
    <property type="entry name" value="ConA-like_dom_sf"/>
</dbReference>
<keyword evidence="4" id="KW-0735">Signal-anchor</keyword>
<name>A0A316ZDP9_9BASI</name>
<evidence type="ECO:0000256" key="5">
    <source>
        <dbReference type="ARBA" id="ARBA00022989"/>
    </source>
</evidence>
<accession>A0A316ZDP9</accession>
<dbReference type="FunFam" id="2.60.120.200:FF:000135">
    <property type="entry name" value="Related to KRE6-glucan synthase subunit"/>
    <property type="match status" value="1"/>
</dbReference>
<dbReference type="InterPro" id="IPR005629">
    <property type="entry name" value="Skn1/Kre6/Sbg1"/>
</dbReference>
<evidence type="ECO:0000259" key="11">
    <source>
        <dbReference type="PROSITE" id="PS51762"/>
    </source>
</evidence>
<dbReference type="GO" id="GO:0006078">
    <property type="term" value="P:(1-&gt;6)-beta-D-glucan biosynthetic process"/>
    <property type="evidence" value="ECO:0007669"/>
    <property type="project" value="TreeGrafter"/>
</dbReference>
<dbReference type="Gene3D" id="2.60.120.200">
    <property type="match status" value="2"/>
</dbReference>
<proteinExistence type="inferred from homology"/>
<dbReference type="GO" id="GO:0015926">
    <property type="term" value="F:glucosidase activity"/>
    <property type="evidence" value="ECO:0007669"/>
    <property type="project" value="TreeGrafter"/>
</dbReference>
<evidence type="ECO:0000256" key="4">
    <source>
        <dbReference type="ARBA" id="ARBA00022968"/>
    </source>
</evidence>
<keyword evidence="12" id="KW-0430">Lectin</keyword>
<dbReference type="GO" id="GO:0030246">
    <property type="term" value="F:carbohydrate binding"/>
    <property type="evidence" value="ECO:0007669"/>
    <property type="project" value="UniProtKB-KW"/>
</dbReference>
<feature type="domain" description="GH16" evidence="11">
    <location>
        <begin position="120"/>
        <end position="510"/>
    </location>
</feature>
<evidence type="ECO:0000256" key="1">
    <source>
        <dbReference type="ARBA" id="ARBA00004606"/>
    </source>
</evidence>
<dbReference type="GO" id="GO:0031505">
    <property type="term" value="P:fungal-type cell wall organization"/>
    <property type="evidence" value="ECO:0007669"/>
    <property type="project" value="TreeGrafter"/>
</dbReference>
<keyword evidence="3 10" id="KW-0812">Transmembrane</keyword>
<keyword evidence="13" id="KW-1185">Reference proteome</keyword>
<dbReference type="SUPFAM" id="SSF49899">
    <property type="entry name" value="Concanavalin A-like lectins/glucanases"/>
    <property type="match status" value="1"/>
</dbReference>
<dbReference type="Proteomes" id="UP000245946">
    <property type="component" value="Unassembled WGS sequence"/>
</dbReference>
<dbReference type="STRING" id="58919.A0A316ZDP9"/>
<dbReference type="RefSeq" id="XP_025600119.1">
    <property type="nucleotide sequence ID" value="XM_025739553.1"/>
</dbReference>
<organism evidence="12 13">
    <name type="scientific">Tilletiopsis washingtonensis</name>
    <dbReference type="NCBI Taxonomy" id="58919"/>
    <lineage>
        <taxon>Eukaryota</taxon>
        <taxon>Fungi</taxon>
        <taxon>Dikarya</taxon>
        <taxon>Basidiomycota</taxon>
        <taxon>Ustilaginomycotina</taxon>
        <taxon>Exobasidiomycetes</taxon>
        <taxon>Entylomatales</taxon>
        <taxon>Entylomatales incertae sedis</taxon>
        <taxon>Tilletiopsis</taxon>
    </lineage>
</organism>
<keyword evidence="8" id="KW-0961">Cell wall biogenesis/degradation</keyword>
<comment type="subcellular location">
    <subcellularLocation>
        <location evidence="1">Membrane</location>
        <topology evidence="1">Single-pass type II membrane protein</topology>
    </subcellularLocation>
</comment>
<evidence type="ECO:0000313" key="13">
    <source>
        <dbReference type="Proteomes" id="UP000245946"/>
    </source>
</evidence>
<dbReference type="PANTHER" id="PTHR31361:SF1">
    <property type="entry name" value="BETA-GLUCAN SYNTHESIS-ASSOCIATED PROTEIN KRE6-RELATED"/>
    <property type="match status" value="1"/>
</dbReference>
<sequence>MSAGGISGVRHRSTPSSNMAHSAYTLPTTPAGWADIKNAPEPDDALHDPRIDSGKSPAMSVRGMLNIGTLVVLGCGLLGLFAGYPVVSYALGPHISTKGGFNLGGTNASGQVADIKGMRTSLIDPDTPQEALTRIGLDGTTEFELVFSDEFETAGRSFYPGDDPFWEAVDLHYWGTNNYEWYDPAAVTTSDGALQITLSETPEHNLNFRGGMLQSWNKMCFTGGYLAASVRMPGRADVGGLWPAFWAMGNLGRAGYGASLEGNWPYTYDTCDVGTLQNQTYTNSTPVAALTGGDTVFNRKHGTNALSFLTGQRLSACTCPDDDHPGPKLPDGTWQGRSAPEIDVFESQVENGKMTVSQSAQAAPFNLLYTPSNASGPAFSFYQKSTKHNGYTGEVTQQALSAVTATPQGAMQYGGDGSFAEYGFEYQAGHGGYIEWVSGGEKAWRLNAAALEADPQSGISDRPVPQEPMYIILNLGMSSNFGTVDWEGLADLWPAVMSVDWVRVYQPKGQINVGCDPPDFPTSAYIERHMPAYTNANLTLWGNTQPEGGYEQDWPRNRLNPGGCDAEPSKKPGSPSTPKPRAPALKQHQIAIGQ</sequence>
<reference evidence="12 13" key="1">
    <citation type="journal article" date="2018" name="Mol. Biol. Evol.">
        <title>Broad Genomic Sampling Reveals a Smut Pathogenic Ancestry of the Fungal Clade Ustilaginomycotina.</title>
        <authorList>
            <person name="Kijpornyongpan T."/>
            <person name="Mondo S.J."/>
            <person name="Barry K."/>
            <person name="Sandor L."/>
            <person name="Lee J."/>
            <person name="Lipzen A."/>
            <person name="Pangilinan J."/>
            <person name="LaButti K."/>
            <person name="Hainaut M."/>
            <person name="Henrissat B."/>
            <person name="Grigoriev I.V."/>
            <person name="Spatafora J.W."/>
            <person name="Aime M.C."/>
        </authorList>
    </citation>
    <scope>NUCLEOTIDE SEQUENCE [LARGE SCALE GENOMIC DNA]</scope>
    <source>
        <strain evidence="12 13">MCA 4186</strain>
    </source>
</reference>
<feature type="region of interest" description="Disordered" evidence="9">
    <location>
        <begin position="544"/>
        <end position="594"/>
    </location>
</feature>
<dbReference type="PROSITE" id="PS51762">
    <property type="entry name" value="GH16_2"/>
    <property type="match status" value="1"/>
</dbReference>
<keyword evidence="6 10" id="KW-0472">Membrane</keyword>
<keyword evidence="7" id="KW-0325">Glycoprotein</keyword>